<organism evidence="1">
    <name type="scientific">Triticum aestivum</name>
    <name type="common">Wheat</name>
    <dbReference type="NCBI Taxonomy" id="4565"/>
    <lineage>
        <taxon>Eukaryota</taxon>
        <taxon>Viridiplantae</taxon>
        <taxon>Streptophyta</taxon>
        <taxon>Embryophyta</taxon>
        <taxon>Tracheophyta</taxon>
        <taxon>Spermatophyta</taxon>
        <taxon>Magnoliopsida</taxon>
        <taxon>Liliopsida</taxon>
        <taxon>Poales</taxon>
        <taxon>Poaceae</taxon>
        <taxon>BOP clade</taxon>
        <taxon>Pooideae</taxon>
        <taxon>Triticodae</taxon>
        <taxon>Triticeae</taxon>
        <taxon>Triticinae</taxon>
        <taxon>Triticum</taxon>
    </lineage>
</organism>
<dbReference type="EnsemblPlants" id="TraesCS7B02G349500.1">
    <property type="protein sequence ID" value="TraesCS7B02G349500.1"/>
    <property type="gene ID" value="TraesCS7B02G349500"/>
</dbReference>
<evidence type="ECO:0000313" key="2">
    <source>
        <dbReference type="Proteomes" id="UP000019116"/>
    </source>
</evidence>
<accession>A0A3B6SLB6</accession>
<reference evidence="1" key="1">
    <citation type="submission" date="2018-08" db="EMBL/GenBank/DDBJ databases">
        <authorList>
            <person name="Rossello M."/>
        </authorList>
    </citation>
    <scope>NUCLEOTIDE SEQUENCE [LARGE SCALE GENOMIC DNA]</scope>
    <source>
        <strain evidence="1">cv. Chinese Spring</strain>
    </source>
</reference>
<protein>
    <submittedName>
        <fullName evidence="1">Uncharacterized protein</fullName>
    </submittedName>
</protein>
<dbReference type="OrthoDB" id="586585at2759"/>
<dbReference type="GO" id="GO:0006367">
    <property type="term" value="P:transcription initiation at RNA polymerase II promoter"/>
    <property type="evidence" value="ECO:0007669"/>
    <property type="project" value="InterPro"/>
</dbReference>
<dbReference type="SMR" id="A0A3B6SLB6"/>
<proteinExistence type="predicted"/>
<keyword evidence="2" id="KW-1185">Reference proteome</keyword>
<dbReference type="AlphaFoldDB" id="A0A3B6SLB6"/>
<dbReference type="GO" id="GO:0005672">
    <property type="term" value="C:transcription factor TFIIA complex"/>
    <property type="evidence" value="ECO:0007669"/>
    <property type="project" value="InterPro"/>
</dbReference>
<dbReference type="Gene3D" id="1.10.287.190">
    <property type="entry name" value="Transcription factor IIA gamma subunit, alpha-helical domain"/>
    <property type="match status" value="1"/>
</dbReference>
<sequence>MKWPEGTGYPTCRERVQSRDGGAFELYWQSAIGRAVMETLDEMVLSPDHAISVQVQFDEFMSTGQPAQEQGLLQWKMQMTCVLDYGWLVCLIMKLITRPPQGIILLGSYLFSAKSNLNLLKGHIWQLLKPSGQDTQTYNYVTT</sequence>
<dbReference type="Gramene" id="TraesCS7B03G0937100.1">
    <property type="protein sequence ID" value="TraesCS7B03G0937100.1.CDS"/>
    <property type="gene ID" value="TraesCS7B03G0937100"/>
</dbReference>
<evidence type="ECO:0000313" key="1">
    <source>
        <dbReference type="EnsemblPlants" id="TraesCS7B02G349500.1"/>
    </source>
</evidence>
<dbReference type="Proteomes" id="UP000019116">
    <property type="component" value="Chromosome 7B"/>
</dbReference>
<name>A0A3B6SLB6_WHEAT</name>
<reference evidence="1" key="2">
    <citation type="submission" date="2018-10" db="UniProtKB">
        <authorList>
            <consortium name="EnsemblPlants"/>
        </authorList>
    </citation>
    <scope>IDENTIFICATION</scope>
</reference>
<dbReference type="Gramene" id="TraesCS7B02G349500.1">
    <property type="protein sequence ID" value="TraesCS7B02G349500.1"/>
    <property type="gene ID" value="TraesCS7B02G349500"/>
</dbReference>
<dbReference type="InterPro" id="IPR009083">
    <property type="entry name" value="TFIIA_a-hlx"/>
</dbReference>